<dbReference type="EMBL" id="MDZA01000044">
    <property type="protein sequence ID" value="OGX91653.1"/>
    <property type="molecule type" value="Genomic_DNA"/>
</dbReference>
<gene>
    <name evidence="2" type="ORF">BEN49_04550</name>
</gene>
<comment type="caution">
    <text evidence="2">The sequence shown here is derived from an EMBL/GenBank/DDBJ whole genome shotgun (WGS) entry which is preliminary data.</text>
</comment>
<dbReference type="RefSeq" id="WP_070740971.1">
    <property type="nucleotide sequence ID" value="NZ_MDZA01000044.1"/>
</dbReference>
<dbReference type="Pfam" id="PF13673">
    <property type="entry name" value="Acetyltransf_10"/>
    <property type="match status" value="1"/>
</dbReference>
<evidence type="ECO:0000259" key="1">
    <source>
        <dbReference type="PROSITE" id="PS51186"/>
    </source>
</evidence>
<dbReference type="OrthoDB" id="9796171at2"/>
<protein>
    <submittedName>
        <fullName evidence="2">GNAT family N-acetyltransferase</fullName>
    </submittedName>
</protein>
<dbReference type="SUPFAM" id="SSF55729">
    <property type="entry name" value="Acyl-CoA N-acyltransferases (Nat)"/>
    <property type="match status" value="1"/>
</dbReference>
<feature type="domain" description="N-acetyltransferase" evidence="1">
    <location>
        <begin position="8"/>
        <end position="149"/>
    </location>
</feature>
<organism evidence="2 3">
    <name type="scientific">Hymenobacter coccineus</name>
    <dbReference type="NCBI Taxonomy" id="1908235"/>
    <lineage>
        <taxon>Bacteria</taxon>
        <taxon>Pseudomonadati</taxon>
        <taxon>Bacteroidota</taxon>
        <taxon>Cytophagia</taxon>
        <taxon>Cytophagales</taxon>
        <taxon>Hymenobacteraceae</taxon>
        <taxon>Hymenobacter</taxon>
    </lineage>
</organism>
<accession>A0A1G1TLB4</accession>
<evidence type="ECO:0000313" key="2">
    <source>
        <dbReference type="EMBL" id="OGX91653.1"/>
    </source>
</evidence>
<dbReference type="AlphaFoldDB" id="A0A1G1TLB4"/>
<dbReference type="GO" id="GO:0016747">
    <property type="term" value="F:acyltransferase activity, transferring groups other than amino-acyl groups"/>
    <property type="evidence" value="ECO:0007669"/>
    <property type="project" value="InterPro"/>
</dbReference>
<dbReference type="Proteomes" id="UP000177506">
    <property type="component" value="Unassembled WGS sequence"/>
</dbReference>
<dbReference type="InterPro" id="IPR016181">
    <property type="entry name" value="Acyl_CoA_acyltransferase"/>
</dbReference>
<evidence type="ECO:0000313" key="3">
    <source>
        <dbReference type="Proteomes" id="UP000177506"/>
    </source>
</evidence>
<keyword evidence="3" id="KW-1185">Reference proteome</keyword>
<dbReference type="Gene3D" id="3.40.630.30">
    <property type="match status" value="1"/>
</dbReference>
<sequence length="149" mass="16658">MTLAWTLQPFAALSVPELYALLQLRSAVFVVEQTCAFQDIDGHDAEALHLLGRTETGELAAYARLFPVGRSYPEASIGRVAVALAFRRHGLGRQLMGEALARCAAQWGPQPIQIGAQLYLREFYRSFGFEQVGDEYLEDDIPHIHMLRP</sequence>
<reference evidence="2 3" key="1">
    <citation type="submission" date="2016-08" db="EMBL/GenBank/DDBJ databases">
        <title>Hymenobacter coccineus sp. nov., Hymenobacter lapidarius sp. nov. and Hymenobacter glacialis sp. nov., isolated from Antarctic soil.</title>
        <authorList>
            <person name="Sedlacek I."/>
            <person name="Kralova S."/>
            <person name="Kyrova K."/>
            <person name="Maslanova I."/>
            <person name="Stankova E."/>
            <person name="Vrbovska V."/>
            <person name="Nemec M."/>
            <person name="Bartak M."/>
            <person name="Svec P."/>
            <person name="Busse H.-J."/>
            <person name="Pantucek R."/>
        </authorList>
    </citation>
    <scope>NUCLEOTIDE SEQUENCE [LARGE SCALE GENOMIC DNA]</scope>
    <source>
        <strain evidence="2 3">CCM 8649</strain>
    </source>
</reference>
<dbReference type="PROSITE" id="PS51186">
    <property type="entry name" value="GNAT"/>
    <property type="match status" value="1"/>
</dbReference>
<dbReference type="CDD" id="cd04301">
    <property type="entry name" value="NAT_SF"/>
    <property type="match status" value="1"/>
</dbReference>
<name>A0A1G1TLB4_9BACT</name>
<dbReference type="InterPro" id="IPR000182">
    <property type="entry name" value="GNAT_dom"/>
</dbReference>
<proteinExistence type="predicted"/>